<evidence type="ECO:0000313" key="1">
    <source>
        <dbReference type="EMBL" id="PVD25663.1"/>
    </source>
</evidence>
<organism evidence="1 2">
    <name type="scientific">Pomacea canaliculata</name>
    <name type="common">Golden apple snail</name>
    <dbReference type="NCBI Taxonomy" id="400727"/>
    <lineage>
        <taxon>Eukaryota</taxon>
        <taxon>Metazoa</taxon>
        <taxon>Spiralia</taxon>
        <taxon>Lophotrochozoa</taxon>
        <taxon>Mollusca</taxon>
        <taxon>Gastropoda</taxon>
        <taxon>Caenogastropoda</taxon>
        <taxon>Architaenioglossa</taxon>
        <taxon>Ampullarioidea</taxon>
        <taxon>Ampullariidae</taxon>
        <taxon>Pomacea</taxon>
    </lineage>
</organism>
<proteinExistence type="predicted"/>
<keyword evidence="2" id="KW-1185">Reference proteome</keyword>
<reference evidence="1 2" key="1">
    <citation type="submission" date="2018-04" db="EMBL/GenBank/DDBJ databases">
        <title>The genome of golden apple snail Pomacea canaliculata provides insight into stress tolerance and invasive adaptation.</title>
        <authorList>
            <person name="Liu C."/>
            <person name="Liu B."/>
            <person name="Ren Y."/>
            <person name="Zhang Y."/>
            <person name="Wang H."/>
            <person name="Li S."/>
            <person name="Jiang F."/>
            <person name="Yin L."/>
            <person name="Zhang G."/>
            <person name="Qian W."/>
            <person name="Fan W."/>
        </authorList>
    </citation>
    <scope>NUCLEOTIDE SEQUENCE [LARGE SCALE GENOMIC DNA]</scope>
    <source>
        <strain evidence="1">SZHN2017</strain>
        <tissue evidence="1">Muscle</tissue>
    </source>
</reference>
<name>A0A2T7NWX7_POMCA</name>
<sequence>MYDSVQALDGNCVLHAANITTNTTNMVPTGWIEREAISNPTTQSTTCRSRPCEDTEMCFPTYTSPSYTCHPVVAECQAPPQPDGVYSNVTLLQGQRTNFTCNSSLVWAPRHADKTVTCQVTGKYSQLKGTCKNAIYYSPIIYKNLTTQQFDLVSTNIILTNATFLEIVHDVSLSFVDLGRGCD</sequence>
<dbReference type="Proteomes" id="UP000245119">
    <property type="component" value="Linkage Group LG8"/>
</dbReference>
<dbReference type="EMBL" id="PZQS01000008">
    <property type="protein sequence ID" value="PVD25663.1"/>
    <property type="molecule type" value="Genomic_DNA"/>
</dbReference>
<gene>
    <name evidence="1" type="ORF">C0Q70_13322</name>
</gene>
<dbReference type="AlphaFoldDB" id="A0A2T7NWX7"/>
<evidence type="ECO:0008006" key="3">
    <source>
        <dbReference type="Google" id="ProtNLM"/>
    </source>
</evidence>
<comment type="caution">
    <text evidence="1">The sequence shown here is derived from an EMBL/GenBank/DDBJ whole genome shotgun (WGS) entry which is preliminary data.</text>
</comment>
<protein>
    <recommendedName>
        <fullName evidence="3">Sushi domain-containing protein</fullName>
    </recommendedName>
</protein>
<dbReference type="OrthoDB" id="6051552at2759"/>
<accession>A0A2T7NWX7</accession>
<evidence type="ECO:0000313" key="2">
    <source>
        <dbReference type="Proteomes" id="UP000245119"/>
    </source>
</evidence>